<comment type="caution">
    <text evidence="1">The sequence shown here is derived from an EMBL/GenBank/DDBJ whole genome shotgun (WGS) entry which is preliminary data.</text>
</comment>
<dbReference type="EMBL" id="CARXXK010000005">
    <property type="protein sequence ID" value="CAI6367719.1"/>
    <property type="molecule type" value="Genomic_DNA"/>
</dbReference>
<accession>A0AAV0XJ22</accession>
<gene>
    <name evidence="1" type="ORF">MEUPH1_LOCUS22162</name>
</gene>
<organism evidence="1 2">
    <name type="scientific">Macrosiphum euphorbiae</name>
    <name type="common">potato aphid</name>
    <dbReference type="NCBI Taxonomy" id="13131"/>
    <lineage>
        <taxon>Eukaryota</taxon>
        <taxon>Metazoa</taxon>
        <taxon>Ecdysozoa</taxon>
        <taxon>Arthropoda</taxon>
        <taxon>Hexapoda</taxon>
        <taxon>Insecta</taxon>
        <taxon>Pterygota</taxon>
        <taxon>Neoptera</taxon>
        <taxon>Paraneoptera</taxon>
        <taxon>Hemiptera</taxon>
        <taxon>Sternorrhyncha</taxon>
        <taxon>Aphidomorpha</taxon>
        <taxon>Aphidoidea</taxon>
        <taxon>Aphididae</taxon>
        <taxon>Macrosiphini</taxon>
        <taxon>Macrosiphum</taxon>
    </lineage>
</organism>
<proteinExistence type="predicted"/>
<keyword evidence="2" id="KW-1185">Reference proteome</keyword>
<sequence>MYTYIVFDYTSLESSDASPVAGAVDERHVGTESISALRQIRRGEEARRRPEYVMSRCYAPRSFVMPDLLSHKGLEPFNFDRVGAGSAAVTMGL</sequence>
<reference evidence="1 2" key="1">
    <citation type="submission" date="2023-01" db="EMBL/GenBank/DDBJ databases">
        <authorList>
            <person name="Whitehead M."/>
        </authorList>
    </citation>
    <scope>NUCLEOTIDE SEQUENCE [LARGE SCALE GENOMIC DNA]</scope>
</reference>
<dbReference type="Proteomes" id="UP001160148">
    <property type="component" value="Unassembled WGS sequence"/>
</dbReference>
<dbReference type="AlphaFoldDB" id="A0AAV0XJ22"/>
<name>A0AAV0XJ22_9HEMI</name>
<evidence type="ECO:0000313" key="2">
    <source>
        <dbReference type="Proteomes" id="UP001160148"/>
    </source>
</evidence>
<evidence type="ECO:0000313" key="1">
    <source>
        <dbReference type="EMBL" id="CAI6367719.1"/>
    </source>
</evidence>
<protein>
    <submittedName>
        <fullName evidence="1">Uncharacterized protein</fullName>
    </submittedName>
</protein>